<dbReference type="AlphaFoldDB" id="A0A1Y2BFK8"/>
<evidence type="ECO:0008006" key="7">
    <source>
        <dbReference type="Google" id="ProtNLM"/>
    </source>
</evidence>
<protein>
    <recommendedName>
        <fullName evidence="7">Galactose oxidase</fullName>
    </recommendedName>
</protein>
<dbReference type="CDD" id="cd02851">
    <property type="entry name" value="E_set_GO_C"/>
    <property type="match status" value="1"/>
</dbReference>
<dbReference type="Proteomes" id="UP000193642">
    <property type="component" value="Unassembled WGS sequence"/>
</dbReference>
<evidence type="ECO:0000256" key="1">
    <source>
        <dbReference type="ARBA" id="ARBA00022729"/>
    </source>
</evidence>
<dbReference type="Gene3D" id="2.60.40.10">
    <property type="entry name" value="Immunoglobulins"/>
    <property type="match status" value="1"/>
</dbReference>
<dbReference type="InterPro" id="IPR013783">
    <property type="entry name" value="Ig-like_fold"/>
</dbReference>
<feature type="signal peptide" evidence="2">
    <location>
        <begin position="1"/>
        <end position="18"/>
    </location>
</feature>
<dbReference type="SUPFAM" id="SSF50965">
    <property type="entry name" value="Galactose oxidase, central domain"/>
    <property type="match status" value="1"/>
</dbReference>
<proteinExistence type="predicted"/>
<keyword evidence="1 2" id="KW-0732">Signal</keyword>
<dbReference type="EMBL" id="MCGO01000067">
    <property type="protein sequence ID" value="ORY33599.1"/>
    <property type="molecule type" value="Genomic_DNA"/>
</dbReference>
<dbReference type="InterPro" id="IPR037293">
    <property type="entry name" value="Gal_Oxidase_central_sf"/>
</dbReference>
<feature type="chain" id="PRO_5010992326" description="Galactose oxidase" evidence="2">
    <location>
        <begin position="19"/>
        <end position="619"/>
    </location>
</feature>
<dbReference type="PANTHER" id="PTHR32208:SF21">
    <property type="entry name" value="LOW QUALITY PROTEIN: ALDEHYDE OXIDASE GLOX-LIKE"/>
    <property type="match status" value="1"/>
</dbReference>
<dbReference type="PANTHER" id="PTHR32208">
    <property type="entry name" value="SECRETED PROTEIN-RELATED"/>
    <property type="match status" value="1"/>
</dbReference>
<evidence type="ECO:0000256" key="2">
    <source>
        <dbReference type="SAM" id="SignalP"/>
    </source>
</evidence>
<dbReference type="InterPro" id="IPR014756">
    <property type="entry name" value="Ig_E-set"/>
</dbReference>
<keyword evidence="6" id="KW-1185">Reference proteome</keyword>
<dbReference type="SUPFAM" id="SSF81296">
    <property type="entry name" value="E set domains"/>
    <property type="match status" value="1"/>
</dbReference>
<evidence type="ECO:0000313" key="6">
    <source>
        <dbReference type="Proteomes" id="UP000193642"/>
    </source>
</evidence>
<dbReference type="Pfam" id="PF07250">
    <property type="entry name" value="Glyoxal_oxid_N"/>
    <property type="match status" value="1"/>
</dbReference>
<name>A0A1Y2BFK8_9FUNG</name>
<gene>
    <name evidence="5" type="ORF">BCR33DRAFT_702597</name>
</gene>
<reference evidence="5 6" key="1">
    <citation type="submission" date="2016-07" db="EMBL/GenBank/DDBJ databases">
        <title>Pervasive Adenine N6-methylation of Active Genes in Fungi.</title>
        <authorList>
            <consortium name="DOE Joint Genome Institute"/>
            <person name="Mondo S.J."/>
            <person name="Dannebaum R.O."/>
            <person name="Kuo R.C."/>
            <person name="Labutti K."/>
            <person name="Haridas S."/>
            <person name="Kuo A."/>
            <person name="Salamov A."/>
            <person name="Ahrendt S.R."/>
            <person name="Lipzen A."/>
            <person name="Sullivan W."/>
            <person name="Andreopoulos W.B."/>
            <person name="Clum A."/>
            <person name="Lindquist E."/>
            <person name="Daum C."/>
            <person name="Ramamoorthy G.K."/>
            <person name="Gryganskyi A."/>
            <person name="Culley D."/>
            <person name="Magnuson J.K."/>
            <person name="James T.Y."/>
            <person name="O'Malley M.A."/>
            <person name="Stajich J.E."/>
            <person name="Spatafora J.W."/>
            <person name="Visel A."/>
            <person name="Grigoriev I.V."/>
        </authorList>
    </citation>
    <scope>NUCLEOTIDE SEQUENCE [LARGE SCALE GENOMIC DNA]</scope>
    <source>
        <strain evidence="5 6">JEL800</strain>
    </source>
</reference>
<dbReference type="InterPro" id="IPR009880">
    <property type="entry name" value="Glyoxal_oxidase_N"/>
</dbReference>
<feature type="domain" description="Glyoxal oxidase N-terminal" evidence="3">
    <location>
        <begin position="144"/>
        <end position="434"/>
    </location>
</feature>
<feature type="domain" description="Galactose oxidase-like Early set" evidence="4">
    <location>
        <begin position="487"/>
        <end position="583"/>
    </location>
</feature>
<dbReference type="OrthoDB" id="2019572at2759"/>
<dbReference type="InterPro" id="IPR015202">
    <property type="entry name" value="GO-like_E_set"/>
</dbReference>
<evidence type="ECO:0000259" key="4">
    <source>
        <dbReference type="Pfam" id="PF09118"/>
    </source>
</evidence>
<evidence type="ECO:0000313" key="5">
    <source>
        <dbReference type="EMBL" id="ORY33599.1"/>
    </source>
</evidence>
<accession>A0A1Y2BFK8</accession>
<evidence type="ECO:0000259" key="3">
    <source>
        <dbReference type="Pfam" id="PF07250"/>
    </source>
</evidence>
<organism evidence="5 6">
    <name type="scientific">Rhizoclosmatium globosum</name>
    <dbReference type="NCBI Taxonomy" id="329046"/>
    <lineage>
        <taxon>Eukaryota</taxon>
        <taxon>Fungi</taxon>
        <taxon>Fungi incertae sedis</taxon>
        <taxon>Chytridiomycota</taxon>
        <taxon>Chytridiomycota incertae sedis</taxon>
        <taxon>Chytridiomycetes</taxon>
        <taxon>Chytridiales</taxon>
        <taxon>Chytriomycetaceae</taxon>
        <taxon>Rhizoclosmatium</taxon>
    </lineage>
</organism>
<dbReference type="Gene3D" id="2.130.10.80">
    <property type="entry name" value="Galactose oxidase/kelch, beta-propeller"/>
    <property type="match status" value="1"/>
</dbReference>
<dbReference type="Pfam" id="PF09118">
    <property type="entry name" value="GO-like_E_set"/>
    <property type="match status" value="1"/>
</dbReference>
<sequence>MQLPLLAVAIATASTVSAAASAPGWRIMNGITGSFCVHNALLPGNRLMCIERPHTHPYPYLNPNTNGRTSVIIQIDPDAGTIDPKVNALSYNAFCAGHSQGANGEIWVVGGDRQFSTTSFDASIYDANGNPPTGDPAGNTFLNPGIDRIRKFTPGDGAAGTWDESVQMSSGRWYPTVVTMYDGDLFIASGSLKNLVFEDLTVTNNPTYEFYPQRFGKAEFTNEIIRWAFPHNLYPVAFQLPSGKIFMMVSNRTATIDPTIDPGNNEANVNELRNVPAIDHAPWIYPHTPTSFLMPMYEKTGYVAEVVICGGSKNTTFMASSDCFSIQPDNPLADWKALPNMPNARLMPEATLLPDGTVLFTNGMGWGQAGGDAGQTQYAARPVFATDLYDPVANKWSTVESAKIMRSYHNGAVLLSDGSVITTGNEMANYLEFWGNYDAIGPLASFVNDQNGKNASCFPSNITGVCTLPWEMRVEQYSPQYLFNGPRPVLASISSGTKFTYNSTVGISLDPKGAPVTRITLIRYTTTTHSTNTDQRFIEPVLLFVNSTYAVFRIPPNGKIAPPGNWHIFGLSKDGVPSVSQAVLFGSGPATSVPIPTTSGALEKSVALFMAVLVATLAL</sequence>
<comment type="caution">
    <text evidence="5">The sequence shown here is derived from an EMBL/GenBank/DDBJ whole genome shotgun (WGS) entry which is preliminary data.</text>
</comment>
<dbReference type="STRING" id="329046.A0A1Y2BFK8"/>
<dbReference type="InterPro" id="IPR011043">
    <property type="entry name" value="Gal_Oxase/kelch_b-propeller"/>
</dbReference>